<dbReference type="CDD" id="cd04301">
    <property type="entry name" value="NAT_SF"/>
    <property type="match status" value="1"/>
</dbReference>
<keyword evidence="2" id="KW-0808">Transferase</keyword>
<dbReference type="Gene3D" id="3.40.630.30">
    <property type="match status" value="1"/>
</dbReference>
<evidence type="ECO:0000313" key="2">
    <source>
        <dbReference type="EMBL" id="GAL35323.1"/>
    </source>
</evidence>
<dbReference type="AlphaFoldDB" id="A0A090T7U6"/>
<sequence length="140" mass="16339">MKYKERAASHDDFEFLFELKKAAEYDAVSRVFGWDEALQRQLHEQEWNEAKPTVIELDGKRIGSYLFEAQGDGYYFGRFFLLPEYQGMGIGSAVMKACIARSGSKTIHLCYLIGNQVHSLYERFGFKVVRQDEHFAYMRN</sequence>
<keyword evidence="3" id="KW-1185">Reference proteome</keyword>
<dbReference type="Pfam" id="PF13508">
    <property type="entry name" value="Acetyltransf_7"/>
    <property type="match status" value="1"/>
</dbReference>
<dbReference type="SUPFAM" id="SSF55729">
    <property type="entry name" value="Acyl-CoA N-acyltransferases (Nat)"/>
    <property type="match status" value="1"/>
</dbReference>
<protein>
    <submittedName>
        <fullName evidence="2">Acetyltransferase GNAT family</fullName>
    </submittedName>
</protein>
<dbReference type="InterPro" id="IPR000182">
    <property type="entry name" value="GNAT_dom"/>
</dbReference>
<gene>
    <name evidence="2" type="ORF">JCM19240_3693</name>
</gene>
<comment type="caution">
    <text evidence="2">The sequence shown here is derived from an EMBL/GenBank/DDBJ whole genome shotgun (WGS) entry which is preliminary data.</text>
</comment>
<proteinExistence type="predicted"/>
<dbReference type="PROSITE" id="PS51186">
    <property type="entry name" value="GNAT"/>
    <property type="match status" value="1"/>
</dbReference>
<organism evidence="2 3">
    <name type="scientific">Vibrio maritimus</name>
    <dbReference type="NCBI Taxonomy" id="990268"/>
    <lineage>
        <taxon>Bacteria</taxon>
        <taxon>Pseudomonadati</taxon>
        <taxon>Pseudomonadota</taxon>
        <taxon>Gammaproteobacteria</taxon>
        <taxon>Vibrionales</taxon>
        <taxon>Vibrionaceae</taxon>
        <taxon>Vibrio</taxon>
    </lineage>
</organism>
<name>A0A090T7U6_9VIBR</name>
<reference evidence="2 3" key="1">
    <citation type="submission" date="2014-09" db="EMBL/GenBank/DDBJ databases">
        <title>Vibrio maritimus JCM 19240. (C210) whole genome shotgun sequence.</title>
        <authorList>
            <person name="Sawabe T."/>
            <person name="Meirelles P."/>
            <person name="Nakanishi M."/>
            <person name="Sayaka M."/>
            <person name="Hattori M."/>
            <person name="Ohkuma M."/>
        </authorList>
    </citation>
    <scope>NUCLEOTIDE SEQUENCE [LARGE SCALE GENOMIC DNA]</scope>
    <source>
        <strain evidence="2 3">JCM 19240</strain>
    </source>
</reference>
<evidence type="ECO:0000313" key="3">
    <source>
        <dbReference type="Proteomes" id="UP000029224"/>
    </source>
</evidence>
<dbReference type="EMBL" id="BBMT01000006">
    <property type="protein sequence ID" value="GAL35323.1"/>
    <property type="molecule type" value="Genomic_DNA"/>
</dbReference>
<evidence type="ECO:0000259" key="1">
    <source>
        <dbReference type="PROSITE" id="PS51186"/>
    </source>
</evidence>
<dbReference type="Proteomes" id="UP000029224">
    <property type="component" value="Unassembled WGS sequence"/>
</dbReference>
<accession>A0A090T7U6</accession>
<feature type="domain" description="N-acetyltransferase" evidence="1">
    <location>
        <begin position="3"/>
        <end position="140"/>
    </location>
</feature>
<dbReference type="GO" id="GO:0016747">
    <property type="term" value="F:acyltransferase activity, transferring groups other than amino-acyl groups"/>
    <property type="evidence" value="ECO:0007669"/>
    <property type="project" value="InterPro"/>
</dbReference>
<reference evidence="2 3" key="2">
    <citation type="submission" date="2014-09" db="EMBL/GenBank/DDBJ databases">
        <authorList>
            <consortium name="NBRP consortium"/>
            <person name="Sawabe T."/>
            <person name="Meirelles P."/>
            <person name="Nakanishi M."/>
            <person name="Sayaka M."/>
            <person name="Hattori M."/>
            <person name="Ohkuma M."/>
        </authorList>
    </citation>
    <scope>NUCLEOTIDE SEQUENCE [LARGE SCALE GENOMIC DNA]</scope>
    <source>
        <strain evidence="2 3">JCM 19240</strain>
    </source>
</reference>
<dbReference type="OrthoDB" id="5522469at2"/>
<dbReference type="InterPro" id="IPR016181">
    <property type="entry name" value="Acyl_CoA_acyltransferase"/>
</dbReference>